<sequence length="125" mass="14025">MFEEWGDTNDCREKDAGGGGCQLKDPRAKTITRWIIFPREMMPLMNASRIRLLSFFLIPPRGSATYQTGLPHKSTCFGVTAPNNRCRPSMSSSFAFCSLKHFSFIVNVGGKESELSPCHHKVVVR</sequence>
<dbReference type="EMBL" id="BPLQ01010629">
    <property type="protein sequence ID" value="GIY52090.1"/>
    <property type="molecule type" value="Genomic_DNA"/>
</dbReference>
<dbReference type="AlphaFoldDB" id="A0AAV4U2W5"/>
<organism evidence="2 3">
    <name type="scientific">Caerostris darwini</name>
    <dbReference type="NCBI Taxonomy" id="1538125"/>
    <lineage>
        <taxon>Eukaryota</taxon>
        <taxon>Metazoa</taxon>
        <taxon>Ecdysozoa</taxon>
        <taxon>Arthropoda</taxon>
        <taxon>Chelicerata</taxon>
        <taxon>Arachnida</taxon>
        <taxon>Araneae</taxon>
        <taxon>Araneomorphae</taxon>
        <taxon>Entelegynae</taxon>
        <taxon>Araneoidea</taxon>
        <taxon>Araneidae</taxon>
        <taxon>Caerostris</taxon>
    </lineage>
</organism>
<reference evidence="2 3" key="1">
    <citation type="submission" date="2021-06" db="EMBL/GenBank/DDBJ databases">
        <title>Caerostris darwini draft genome.</title>
        <authorList>
            <person name="Kono N."/>
            <person name="Arakawa K."/>
        </authorList>
    </citation>
    <scope>NUCLEOTIDE SEQUENCE [LARGE SCALE GENOMIC DNA]</scope>
</reference>
<evidence type="ECO:0000256" key="1">
    <source>
        <dbReference type="SAM" id="MobiDB-lite"/>
    </source>
</evidence>
<evidence type="ECO:0000313" key="3">
    <source>
        <dbReference type="Proteomes" id="UP001054837"/>
    </source>
</evidence>
<keyword evidence="3" id="KW-1185">Reference proteome</keyword>
<name>A0AAV4U2W5_9ARAC</name>
<comment type="caution">
    <text evidence="2">The sequence shown here is derived from an EMBL/GenBank/DDBJ whole genome shotgun (WGS) entry which is preliminary data.</text>
</comment>
<evidence type="ECO:0000313" key="2">
    <source>
        <dbReference type="EMBL" id="GIY52090.1"/>
    </source>
</evidence>
<dbReference type="Proteomes" id="UP001054837">
    <property type="component" value="Unassembled WGS sequence"/>
</dbReference>
<proteinExistence type="predicted"/>
<accession>A0AAV4U2W5</accession>
<protein>
    <submittedName>
        <fullName evidence="2">Uncharacterized protein</fullName>
    </submittedName>
</protein>
<feature type="region of interest" description="Disordered" evidence="1">
    <location>
        <begin position="1"/>
        <end position="23"/>
    </location>
</feature>
<gene>
    <name evidence="2" type="ORF">CDAR_611751</name>
</gene>